<evidence type="ECO:0000256" key="11">
    <source>
        <dbReference type="ARBA" id="ARBA00048336"/>
    </source>
</evidence>
<protein>
    <recommendedName>
        <fullName evidence="4">protein-serine/threonine phosphatase</fullName>
        <ecNumber evidence="4">3.1.3.16</ecNumber>
    </recommendedName>
</protein>
<evidence type="ECO:0000256" key="12">
    <source>
        <dbReference type="RuleBase" id="RU003465"/>
    </source>
</evidence>
<evidence type="ECO:0000256" key="7">
    <source>
        <dbReference type="ARBA" id="ARBA00022842"/>
    </source>
</evidence>
<dbReference type="GO" id="GO:0004722">
    <property type="term" value="F:protein serine/threonine phosphatase activity"/>
    <property type="evidence" value="ECO:0007669"/>
    <property type="project" value="UniProtKB-EC"/>
</dbReference>
<evidence type="ECO:0000256" key="3">
    <source>
        <dbReference type="ARBA" id="ARBA00006702"/>
    </source>
</evidence>
<comment type="similarity">
    <text evidence="3 12">Belongs to the PP2C family.</text>
</comment>
<organism evidence="15 16">
    <name type="scientific">Lolium multiflorum</name>
    <name type="common">Italian ryegrass</name>
    <name type="synonym">Lolium perenne subsp. multiflorum</name>
    <dbReference type="NCBI Taxonomy" id="4521"/>
    <lineage>
        <taxon>Eukaryota</taxon>
        <taxon>Viridiplantae</taxon>
        <taxon>Streptophyta</taxon>
        <taxon>Embryophyta</taxon>
        <taxon>Tracheophyta</taxon>
        <taxon>Spermatophyta</taxon>
        <taxon>Magnoliopsida</taxon>
        <taxon>Liliopsida</taxon>
        <taxon>Poales</taxon>
        <taxon>Poaceae</taxon>
        <taxon>BOP clade</taxon>
        <taxon>Pooideae</taxon>
        <taxon>Poodae</taxon>
        <taxon>Poeae</taxon>
        <taxon>Poeae Chloroplast Group 2 (Poeae type)</taxon>
        <taxon>Loliodinae</taxon>
        <taxon>Loliinae</taxon>
        <taxon>Lolium</taxon>
    </lineage>
</organism>
<evidence type="ECO:0000256" key="8">
    <source>
        <dbReference type="ARBA" id="ARBA00022912"/>
    </source>
</evidence>
<evidence type="ECO:0000256" key="13">
    <source>
        <dbReference type="SAM" id="MobiDB-lite"/>
    </source>
</evidence>
<dbReference type="Gene3D" id="3.60.40.10">
    <property type="entry name" value="PPM-type phosphatase domain"/>
    <property type="match status" value="1"/>
</dbReference>
<evidence type="ECO:0000256" key="5">
    <source>
        <dbReference type="ARBA" id="ARBA00022723"/>
    </source>
</evidence>
<dbReference type="CDD" id="cd00143">
    <property type="entry name" value="PP2Cc"/>
    <property type="match status" value="1"/>
</dbReference>
<dbReference type="Pfam" id="PF00481">
    <property type="entry name" value="PP2C"/>
    <property type="match status" value="1"/>
</dbReference>
<evidence type="ECO:0000256" key="2">
    <source>
        <dbReference type="ARBA" id="ARBA00001946"/>
    </source>
</evidence>
<evidence type="ECO:0000256" key="6">
    <source>
        <dbReference type="ARBA" id="ARBA00022801"/>
    </source>
</evidence>
<feature type="region of interest" description="Disordered" evidence="13">
    <location>
        <begin position="328"/>
        <end position="385"/>
    </location>
</feature>
<dbReference type="SMART" id="SM00332">
    <property type="entry name" value="PP2Cc"/>
    <property type="match status" value="1"/>
</dbReference>
<evidence type="ECO:0000313" key="16">
    <source>
        <dbReference type="Proteomes" id="UP001231189"/>
    </source>
</evidence>
<comment type="cofactor">
    <cofactor evidence="2">
        <name>Mg(2+)</name>
        <dbReference type="ChEBI" id="CHEBI:18420"/>
    </cofactor>
</comment>
<keyword evidence="9" id="KW-0464">Manganese</keyword>
<dbReference type="InterPro" id="IPR001932">
    <property type="entry name" value="PPM-type_phosphatase-like_dom"/>
</dbReference>
<dbReference type="SUPFAM" id="SSF81606">
    <property type="entry name" value="PP2C-like"/>
    <property type="match status" value="1"/>
</dbReference>
<comment type="catalytic activity">
    <reaction evidence="10">
        <text>O-phospho-L-seryl-[protein] + H2O = L-seryl-[protein] + phosphate</text>
        <dbReference type="Rhea" id="RHEA:20629"/>
        <dbReference type="Rhea" id="RHEA-COMP:9863"/>
        <dbReference type="Rhea" id="RHEA-COMP:11604"/>
        <dbReference type="ChEBI" id="CHEBI:15377"/>
        <dbReference type="ChEBI" id="CHEBI:29999"/>
        <dbReference type="ChEBI" id="CHEBI:43474"/>
        <dbReference type="ChEBI" id="CHEBI:83421"/>
        <dbReference type="EC" id="3.1.3.16"/>
    </reaction>
</comment>
<dbReference type="InterPro" id="IPR015655">
    <property type="entry name" value="PP2C"/>
</dbReference>
<feature type="domain" description="PPM-type phosphatase" evidence="14">
    <location>
        <begin position="81"/>
        <end position="418"/>
    </location>
</feature>
<evidence type="ECO:0000256" key="10">
    <source>
        <dbReference type="ARBA" id="ARBA00047761"/>
    </source>
</evidence>
<sequence>MSEVCCEVAPAVAEAEGKKKGAAECDAGSAAARRRRMEIRRLRLAAERDGAEETSRKRRKVVVEEEASTDEESSVEIEPARFGVTSVCGRRRDMEDAVSIQPDLLPGHHFFGVFDGHGCSHVATSCGERMHEIVAEEARTSSASNSDDADHWTRVMERSFARMDAEAVSSRTTISAATPAPTCRCELQLPKCDHVGSTAVVAVLGPRHLIISNCGDSRAVLCRGGAAVPLSADHKPDRPDELARIQAAGGRVIFWDGARVFGVLAMSRAIGDSYLKPYVVADPEVRVLERRDGEDEFLILASDGLWDVVSNEVACNVVRACVRGAGRRRRRGEGRASPTSNLSPTQSSGSGSGSGSGSSSGEEAGNDCVGGSGSGAGSESDEEIGEVDRACAEASILLTKLAIARQSSDNVSVVVVNLRRRRPEILTRPLDPRTDPPS</sequence>
<name>A0AAD8SGF6_LOLMU</name>
<dbReference type="PANTHER" id="PTHR47992">
    <property type="entry name" value="PROTEIN PHOSPHATASE"/>
    <property type="match status" value="1"/>
</dbReference>
<dbReference type="Proteomes" id="UP001231189">
    <property type="component" value="Unassembled WGS sequence"/>
</dbReference>
<evidence type="ECO:0000259" key="14">
    <source>
        <dbReference type="PROSITE" id="PS51746"/>
    </source>
</evidence>
<dbReference type="AlphaFoldDB" id="A0AAD8SGF6"/>
<dbReference type="EMBL" id="JAUUTY010000004">
    <property type="protein sequence ID" value="KAK1651219.1"/>
    <property type="molecule type" value="Genomic_DNA"/>
</dbReference>
<dbReference type="GO" id="GO:0046872">
    <property type="term" value="F:metal ion binding"/>
    <property type="evidence" value="ECO:0007669"/>
    <property type="project" value="UniProtKB-KW"/>
</dbReference>
<evidence type="ECO:0000256" key="4">
    <source>
        <dbReference type="ARBA" id="ARBA00013081"/>
    </source>
</evidence>
<dbReference type="EC" id="3.1.3.16" evidence="4"/>
<dbReference type="PROSITE" id="PS51746">
    <property type="entry name" value="PPM_2"/>
    <property type="match status" value="1"/>
</dbReference>
<comment type="catalytic activity">
    <reaction evidence="11">
        <text>O-phospho-L-threonyl-[protein] + H2O = L-threonyl-[protein] + phosphate</text>
        <dbReference type="Rhea" id="RHEA:47004"/>
        <dbReference type="Rhea" id="RHEA-COMP:11060"/>
        <dbReference type="Rhea" id="RHEA-COMP:11605"/>
        <dbReference type="ChEBI" id="CHEBI:15377"/>
        <dbReference type="ChEBI" id="CHEBI:30013"/>
        <dbReference type="ChEBI" id="CHEBI:43474"/>
        <dbReference type="ChEBI" id="CHEBI:61977"/>
        <dbReference type="EC" id="3.1.3.16"/>
    </reaction>
</comment>
<keyword evidence="8 12" id="KW-0904">Protein phosphatase</keyword>
<evidence type="ECO:0000256" key="1">
    <source>
        <dbReference type="ARBA" id="ARBA00001936"/>
    </source>
</evidence>
<accession>A0AAD8SGF6</accession>
<comment type="cofactor">
    <cofactor evidence="1">
        <name>Mn(2+)</name>
        <dbReference type="ChEBI" id="CHEBI:29035"/>
    </cofactor>
</comment>
<reference evidence="15" key="1">
    <citation type="submission" date="2023-07" db="EMBL/GenBank/DDBJ databases">
        <title>A chromosome-level genome assembly of Lolium multiflorum.</title>
        <authorList>
            <person name="Chen Y."/>
            <person name="Copetti D."/>
            <person name="Kolliker R."/>
            <person name="Studer B."/>
        </authorList>
    </citation>
    <scope>NUCLEOTIDE SEQUENCE</scope>
    <source>
        <strain evidence="15">02402/16</strain>
        <tissue evidence="15">Leaf</tissue>
    </source>
</reference>
<comment type="caution">
    <text evidence="15">The sequence shown here is derived from an EMBL/GenBank/DDBJ whole genome shotgun (WGS) entry which is preliminary data.</text>
</comment>
<keyword evidence="6 12" id="KW-0378">Hydrolase</keyword>
<keyword evidence="16" id="KW-1185">Reference proteome</keyword>
<dbReference type="InterPro" id="IPR036457">
    <property type="entry name" value="PPM-type-like_dom_sf"/>
</dbReference>
<dbReference type="PROSITE" id="PS01032">
    <property type="entry name" value="PPM_1"/>
    <property type="match status" value="1"/>
</dbReference>
<feature type="compositionally biased region" description="Polar residues" evidence="13">
    <location>
        <begin position="337"/>
        <end position="346"/>
    </location>
</feature>
<keyword evidence="7" id="KW-0460">Magnesium</keyword>
<gene>
    <name evidence="15" type="ORF">QYE76_069024</name>
</gene>
<keyword evidence="5" id="KW-0479">Metal-binding</keyword>
<dbReference type="InterPro" id="IPR000222">
    <property type="entry name" value="PP2C_BS"/>
</dbReference>
<evidence type="ECO:0000256" key="9">
    <source>
        <dbReference type="ARBA" id="ARBA00023211"/>
    </source>
</evidence>
<evidence type="ECO:0000313" key="15">
    <source>
        <dbReference type="EMBL" id="KAK1651219.1"/>
    </source>
</evidence>
<proteinExistence type="inferred from homology"/>